<organism evidence="2 3">
    <name type="scientific">Fusarium falciforme</name>
    <dbReference type="NCBI Taxonomy" id="195108"/>
    <lineage>
        <taxon>Eukaryota</taxon>
        <taxon>Fungi</taxon>
        <taxon>Dikarya</taxon>
        <taxon>Ascomycota</taxon>
        <taxon>Pezizomycotina</taxon>
        <taxon>Sordariomycetes</taxon>
        <taxon>Hypocreomycetidae</taxon>
        <taxon>Hypocreales</taxon>
        <taxon>Nectriaceae</taxon>
        <taxon>Fusarium</taxon>
        <taxon>Fusarium solani species complex</taxon>
    </lineage>
</organism>
<feature type="region of interest" description="Disordered" evidence="1">
    <location>
        <begin position="373"/>
        <end position="400"/>
    </location>
</feature>
<gene>
    <name evidence="2" type="ORF">NW755_014461</name>
</gene>
<comment type="caution">
    <text evidence="2">The sequence shown here is derived from an EMBL/GenBank/DDBJ whole genome shotgun (WGS) entry which is preliminary data.</text>
</comment>
<proteinExistence type="predicted"/>
<evidence type="ECO:0000313" key="2">
    <source>
        <dbReference type="EMBL" id="KAJ4176347.1"/>
    </source>
</evidence>
<evidence type="ECO:0000313" key="3">
    <source>
        <dbReference type="Proteomes" id="UP001152087"/>
    </source>
</evidence>
<keyword evidence="3" id="KW-1185">Reference proteome</keyword>
<sequence>MYDETGCGGDGIHSFCCPPDEDIPQCGWYGHGGGKCQKVSECPSGISEIGTNNIYCKKESRVQTACCKTNTKSMKLYGTCQWGDYPECETSPDCPDNYWLTAWSGSGSGALKCNDRVNDIGNAILGVQLRNYCCITKPGERFIDCTLHRSVGPAPDNSIGFCRSGCPDDRVRVALDTQETSCSGGGMATCCRTDYYDEVLVPNDKLKAYDEAMAAWVESETCPNPYNVFTKRRRSLSSSTGVAARSDDIDDITVHLLLTNLIARIGSDVMLDQETGIWNNRVRYEYLQLTYISNYIRQNWLLDWQGPSQIALEILCNPLEWANRIKAFLTGDKDALASIVDCTYGYCDKDGYCENLGDGDDDSADLKRRHASLLPHGSGHMHPSRFAHSHHHHHHSRSNHLLEAREVKTIKVEDPDAKPGDDPHEYDAEEPSSPTAAKIAKDDPNNKLLNDAVRIMVPDRCKLAYVKLFKYRDRGALKLQIEHLIDKIILRIFFEKSATGKLRSGETSKYGPIPIAFWDMMEDLDLEDDANWPLDNKGKKIKLPDLPGGKGYKRSFIMDRVYECLGSERNDQVFMILDSTINAAKREVMQGYRTVGKNHLRDLLVRKGKSQREIKENTRRVLDRIRAGFSVFQYFDLDRAHKKLDKIVKDVWVQFKFAESVYNEKNPNNKVQLANFWIEWITDHFAHVETKFKTNVQDMVKEVRFELQDLKDDMTKAVLDVVGSFEKQAKVNWRVHVRTDGFPQIDTDGDTDMGGT</sequence>
<evidence type="ECO:0000256" key="1">
    <source>
        <dbReference type="SAM" id="MobiDB-lite"/>
    </source>
</evidence>
<reference evidence="2" key="1">
    <citation type="submission" date="2022-09" db="EMBL/GenBank/DDBJ databases">
        <title>Fusarium specimens isolated from Avocado Roots.</title>
        <authorList>
            <person name="Stajich J."/>
            <person name="Roper C."/>
            <person name="Heimlech-Rivalta G."/>
        </authorList>
    </citation>
    <scope>NUCLEOTIDE SEQUENCE</scope>
    <source>
        <strain evidence="2">A02</strain>
    </source>
</reference>
<accession>A0A9W8QQS5</accession>
<feature type="compositionally biased region" description="Basic residues" evidence="1">
    <location>
        <begin position="382"/>
        <end position="398"/>
    </location>
</feature>
<dbReference type="EMBL" id="JAOQAV010000200">
    <property type="protein sequence ID" value="KAJ4176347.1"/>
    <property type="molecule type" value="Genomic_DNA"/>
</dbReference>
<feature type="compositionally biased region" description="Basic and acidic residues" evidence="1">
    <location>
        <begin position="413"/>
        <end position="426"/>
    </location>
</feature>
<protein>
    <submittedName>
        <fullName evidence="2">Uncharacterized protein</fullName>
    </submittedName>
</protein>
<name>A0A9W8QQS5_9HYPO</name>
<dbReference type="Proteomes" id="UP001152087">
    <property type="component" value="Unassembled WGS sequence"/>
</dbReference>
<feature type="region of interest" description="Disordered" evidence="1">
    <location>
        <begin position="413"/>
        <end position="443"/>
    </location>
</feature>
<dbReference type="AlphaFoldDB" id="A0A9W8QQS5"/>
<dbReference type="OrthoDB" id="73875at2759"/>